<evidence type="ECO:0000313" key="2">
    <source>
        <dbReference type="Proteomes" id="UP001145087"/>
    </source>
</evidence>
<comment type="caution">
    <text evidence="1">The sequence shown here is derived from an EMBL/GenBank/DDBJ whole genome shotgun (WGS) entry which is preliminary data.</text>
</comment>
<dbReference type="InterPro" id="IPR010870">
    <property type="entry name" value="Porin_O/P"/>
</dbReference>
<name>A0A9X3J6V9_9BACT</name>
<sequence length="416" mass="47678">MRNLITLLVLPFCIHIAFGQEDTTLVLNTFLKEKSNSSWTDKFTIGGYMQLRNNDLYKTNPDLTSPQGDRTYGGYHGFSLRRMRMKISGQIHERVYFYFQADFASDGKNLGQLRDAYFDYSLDKEGRFKLRAGQSKVPYGFENLQSSQNRLAPDRDDPLNSAFKDERDLGIGIHYATKEVRQRFKDISKKGLKGTGDYGMINFTMINGQKANEVIPNVKKAPHMVLRASYPFLLSNGQYIEASLQGYTGQYTPTNISDDVNVLNRFDNNLDPIPALHHKFRDERIAASFVVYPQPFGIQAEYNFGKGPEYDVQTNTVDTKSLNGGYLQLMYMKKYKDQVVVPFARGQFYEGGKKFELDASSYNMKELELGIEWQPVKAFEFTALYVFGERTILNSKTGPKNTEKGQLLRIQLQINY</sequence>
<accession>A0A9X3J6V9</accession>
<dbReference type="AlphaFoldDB" id="A0A9X3J6V9"/>
<dbReference type="SUPFAM" id="SSF56935">
    <property type="entry name" value="Porins"/>
    <property type="match status" value="1"/>
</dbReference>
<gene>
    <name evidence="1" type="ORF">OU798_06810</name>
</gene>
<dbReference type="RefSeq" id="WP_343332376.1">
    <property type="nucleotide sequence ID" value="NZ_JAPOHD010000012.1"/>
</dbReference>
<proteinExistence type="predicted"/>
<dbReference type="Gene3D" id="2.40.160.10">
    <property type="entry name" value="Porin"/>
    <property type="match status" value="1"/>
</dbReference>
<dbReference type="Proteomes" id="UP001145087">
    <property type="component" value="Unassembled WGS sequence"/>
</dbReference>
<reference evidence="1" key="1">
    <citation type="submission" date="2022-11" db="EMBL/GenBank/DDBJ databases">
        <title>Marilongibacter aestuarii gen. nov., sp. nov., isolated from tidal flat sediment.</title>
        <authorList>
            <person name="Jiayan W."/>
        </authorList>
    </citation>
    <scope>NUCLEOTIDE SEQUENCE</scope>
    <source>
        <strain evidence="1">Z1-6</strain>
    </source>
</reference>
<dbReference type="EMBL" id="JAPOHD010000012">
    <property type="protein sequence ID" value="MCY1720045.1"/>
    <property type="molecule type" value="Genomic_DNA"/>
</dbReference>
<dbReference type="Pfam" id="PF07396">
    <property type="entry name" value="Porin_O_P"/>
    <property type="match status" value="1"/>
</dbReference>
<evidence type="ECO:0000313" key="1">
    <source>
        <dbReference type="EMBL" id="MCY1720045.1"/>
    </source>
</evidence>
<protein>
    <submittedName>
        <fullName evidence="1">Porin</fullName>
    </submittedName>
</protein>
<dbReference type="InterPro" id="IPR023614">
    <property type="entry name" value="Porin_dom_sf"/>
</dbReference>
<organism evidence="1 2">
    <name type="scientific">Draconibacterium aestuarii</name>
    <dbReference type="NCBI Taxonomy" id="2998507"/>
    <lineage>
        <taxon>Bacteria</taxon>
        <taxon>Pseudomonadati</taxon>
        <taxon>Bacteroidota</taxon>
        <taxon>Bacteroidia</taxon>
        <taxon>Marinilabiliales</taxon>
        <taxon>Prolixibacteraceae</taxon>
        <taxon>Draconibacterium</taxon>
    </lineage>
</organism>
<keyword evidence="2" id="KW-1185">Reference proteome</keyword>